<dbReference type="InterPro" id="IPR022675">
    <property type="entry name" value="G6P_DH_C"/>
</dbReference>
<dbReference type="PIRSF" id="PIRSF000110">
    <property type="entry name" value="G6PD"/>
    <property type="match status" value="1"/>
</dbReference>
<dbReference type="Pfam" id="PF02781">
    <property type="entry name" value="G6PD_C"/>
    <property type="match status" value="1"/>
</dbReference>
<comment type="caution">
    <text evidence="10">The sequence shown here is derived from an EMBL/GenBank/DDBJ whole genome shotgun (WGS) entry which is preliminary data.</text>
</comment>
<keyword evidence="6 7" id="KW-0119">Carbohydrate metabolism</keyword>
<evidence type="ECO:0000256" key="3">
    <source>
        <dbReference type="ARBA" id="ARBA00022526"/>
    </source>
</evidence>
<evidence type="ECO:0000313" key="10">
    <source>
        <dbReference type="EMBL" id="MCV2231741.1"/>
    </source>
</evidence>
<protein>
    <recommendedName>
        <fullName evidence="7">Glucose-6-phosphate 1-dehydrogenase</fullName>
        <shortName evidence="7">G6PD</shortName>
        <ecNumber evidence="7">1.1.1.49</ecNumber>
    </recommendedName>
</protein>
<dbReference type="PRINTS" id="PR00079">
    <property type="entry name" value="G6PDHDRGNASE"/>
</dbReference>
<evidence type="ECO:0000256" key="4">
    <source>
        <dbReference type="ARBA" id="ARBA00022857"/>
    </source>
</evidence>
<comment type="similarity">
    <text evidence="2 7">Belongs to the glucose-6-phosphate dehydrogenase family.</text>
</comment>
<keyword evidence="3 7" id="KW-0313">Glucose metabolism</keyword>
<feature type="binding site" evidence="7">
    <location>
        <position position="142"/>
    </location>
    <ligand>
        <name>NADP(+)</name>
        <dbReference type="ChEBI" id="CHEBI:58349"/>
    </ligand>
</feature>
<feature type="binding site" evidence="7">
    <location>
        <position position="176"/>
    </location>
    <ligand>
        <name>substrate</name>
    </ligand>
</feature>
<evidence type="ECO:0000256" key="7">
    <source>
        <dbReference type="HAMAP-Rule" id="MF_00966"/>
    </source>
</evidence>
<dbReference type="InterPro" id="IPR001282">
    <property type="entry name" value="G6P_DH"/>
</dbReference>
<dbReference type="SUPFAM" id="SSF51735">
    <property type="entry name" value="NAD(P)-binding Rossmann-fold domains"/>
    <property type="match status" value="1"/>
</dbReference>
<dbReference type="RefSeq" id="WP_263607894.1">
    <property type="nucleotide sequence ID" value="NZ_JAOVQM010000002.1"/>
</dbReference>
<feature type="domain" description="Glucose-6-phosphate dehydrogenase C-terminal" evidence="9">
    <location>
        <begin position="184"/>
        <end position="443"/>
    </location>
</feature>
<reference evidence="10" key="1">
    <citation type="submission" date="2022-09" db="EMBL/GenBank/DDBJ databases">
        <title>Novel Mycoplasma species identified in domestic and wild animals.</title>
        <authorList>
            <person name="Volokhov D.V."/>
            <person name="Furtak V.A."/>
            <person name="Zagorodnyaya T.A."/>
        </authorList>
    </citation>
    <scope>NUCLEOTIDE SEQUENCE</scope>
    <source>
        <strain evidence="10">Oakley</strain>
    </source>
</reference>
<evidence type="ECO:0000256" key="2">
    <source>
        <dbReference type="ARBA" id="ARBA00009975"/>
    </source>
</evidence>
<accession>A0ABT2Y4U0</accession>
<dbReference type="PANTHER" id="PTHR23429">
    <property type="entry name" value="GLUCOSE-6-PHOSPHATE 1-DEHYDROGENASE G6PD"/>
    <property type="match status" value="1"/>
</dbReference>
<feature type="binding site" evidence="7">
    <location>
        <position position="210"/>
    </location>
    <ligand>
        <name>substrate</name>
    </ligand>
</feature>
<evidence type="ECO:0000259" key="9">
    <source>
        <dbReference type="Pfam" id="PF02781"/>
    </source>
</evidence>
<comment type="function">
    <text evidence="7">Catalyzes the oxidation of glucose 6-phosphate to 6-phosphogluconolactone.</text>
</comment>
<dbReference type="PANTHER" id="PTHR23429:SF0">
    <property type="entry name" value="GLUCOSE-6-PHOSPHATE 1-DEHYDROGENASE"/>
    <property type="match status" value="1"/>
</dbReference>
<dbReference type="InterPro" id="IPR022674">
    <property type="entry name" value="G6P_DH_NAD-bd"/>
</dbReference>
<dbReference type="NCBIfam" id="TIGR00871">
    <property type="entry name" value="zwf"/>
    <property type="match status" value="1"/>
</dbReference>
<keyword evidence="4 7" id="KW-0521">NADP</keyword>
<feature type="binding site" evidence="7">
    <location>
        <position position="229"/>
    </location>
    <ligand>
        <name>substrate</name>
    </ligand>
</feature>
<name>A0ABT2Y4U0_9MOLU</name>
<sequence>MNPTNTIITIFGSTGDLTIRKLLPAIEKLLQEKLLDDRTKVIAVGRRDYTTESYLSFVEKELKVPFNTKALIPHVTYFKLDVDNQKDYLSLKQYIASISNSDTRKIFYLAVGPELLKGIATNIGESKLVEKEDLNATITFEKPFGSDLASAKAINALLWQYFDEKQIYRIDHYLGKEMIQNILTVRFANKIFESVWNNNTIKHVKIYAKETDTILSRAGYYDTSGALKDMVQSHLLQMLSLVAMEVPRSYNSEDLKNEKVEVLRKLRYDRKSLVIGQYDGYQNEPNIAKDSKTETFVFFKAFVDTPRFKGVPFYLLTGKALEQKESVIIIEFEETSEQHKWDLPLFTNKLYIKIAPQDGISLTLNSKVPGLRNAVEEVDLDYCVACNAVGNLPEAYEKLILDMTKHSKSLFTRWDEIELSWQFIDQVKQDIVNKQIPLRIYKNHQELYDLIYEMTGESI</sequence>
<organism evidence="10 11">
    <name type="scientific">Paracholeplasma manati</name>
    <dbReference type="NCBI Taxonomy" id="591373"/>
    <lineage>
        <taxon>Bacteria</taxon>
        <taxon>Bacillati</taxon>
        <taxon>Mycoplasmatota</taxon>
        <taxon>Mollicutes</taxon>
        <taxon>Acholeplasmatales</taxon>
        <taxon>Acholeplasmataceae</taxon>
        <taxon>Paracholeplasma</taxon>
    </lineage>
</organism>
<evidence type="ECO:0000313" key="11">
    <source>
        <dbReference type="Proteomes" id="UP001177160"/>
    </source>
</evidence>
<feature type="binding site" evidence="7">
    <location>
        <position position="46"/>
    </location>
    <ligand>
        <name>NADP(+)</name>
        <dbReference type="ChEBI" id="CHEBI:58349"/>
    </ligand>
</feature>
<dbReference type="InterPro" id="IPR019796">
    <property type="entry name" value="G6P_DH_AS"/>
</dbReference>
<feature type="binding site" evidence="7">
    <location>
        <position position="324"/>
    </location>
    <ligand>
        <name>substrate</name>
    </ligand>
</feature>
<evidence type="ECO:0000259" key="8">
    <source>
        <dbReference type="Pfam" id="PF00479"/>
    </source>
</evidence>
<comment type="pathway">
    <text evidence="1 7">Carbohydrate degradation; pentose phosphate pathway; D-ribulose 5-phosphate from D-glucose 6-phosphate (oxidative stage): step 1/3.</text>
</comment>
<feature type="active site" description="Proton acceptor" evidence="7">
    <location>
        <position position="234"/>
    </location>
</feature>
<keyword evidence="11" id="KW-1185">Reference proteome</keyword>
<evidence type="ECO:0000256" key="5">
    <source>
        <dbReference type="ARBA" id="ARBA00023002"/>
    </source>
</evidence>
<evidence type="ECO:0000256" key="1">
    <source>
        <dbReference type="ARBA" id="ARBA00004937"/>
    </source>
</evidence>
<feature type="domain" description="Glucose-6-phosphate dehydrogenase NAD-binding" evidence="8">
    <location>
        <begin position="10"/>
        <end position="181"/>
    </location>
</feature>
<evidence type="ECO:0000256" key="6">
    <source>
        <dbReference type="ARBA" id="ARBA00023277"/>
    </source>
</evidence>
<dbReference type="Gene3D" id="3.40.50.720">
    <property type="entry name" value="NAD(P)-binding Rossmann-like Domain"/>
    <property type="match status" value="1"/>
</dbReference>
<dbReference type="HAMAP" id="MF_00966">
    <property type="entry name" value="G6PD"/>
    <property type="match status" value="1"/>
</dbReference>
<feature type="binding site" evidence="7">
    <location>
        <position position="172"/>
    </location>
    <ligand>
        <name>substrate</name>
    </ligand>
</feature>
<feature type="binding site" evidence="7">
    <location>
        <position position="319"/>
    </location>
    <ligand>
        <name>substrate</name>
    </ligand>
</feature>
<dbReference type="Gene3D" id="3.30.360.10">
    <property type="entry name" value="Dihydrodipicolinate Reductase, domain 2"/>
    <property type="match status" value="1"/>
</dbReference>
<proteinExistence type="inferred from homology"/>
<dbReference type="EMBL" id="JAOVQM010000002">
    <property type="protein sequence ID" value="MCV2231741.1"/>
    <property type="molecule type" value="Genomic_DNA"/>
</dbReference>
<dbReference type="Proteomes" id="UP001177160">
    <property type="component" value="Unassembled WGS sequence"/>
</dbReference>
<dbReference type="InterPro" id="IPR036291">
    <property type="entry name" value="NAD(P)-bd_dom_sf"/>
</dbReference>
<dbReference type="EC" id="1.1.1.49" evidence="7"/>
<keyword evidence="5 7" id="KW-0560">Oxidoreductase</keyword>
<gene>
    <name evidence="7 10" type="primary">zwf</name>
    <name evidence="10" type="ORF">N7548_02765</name>
</gene>
<feature type="binding site" evidence="7">
    <location>
        <begin position="81"/>
        <end position="82"/>
    </location>
    <ligand>
        <name>NADP(+)</name>
        <dbReference type="ChEBI" id="CHEBI:58349"/>
    </ligand>
</feature>
<comment type="catalytic activity">
    <reaction evidence="7">
        <text>D-glucose 6-phosphate + NADP(+) = 6-phospho-D-glucono-1,5-lactone + NADPH + H(+)</text>
        <dbReference type="Rhea" id="RHEA:15841"/>
        <dbReference type="ChEBI" id="CHEBI:15378"/>
        <dbReference type="ChEBI" id="CHEBI:57783"/>
        <dbReference type="ChEBI" id="CHEBI:57955"/>
        <dbReference type="ChEBI" id="CHEBI:58349"/>
        <dbReference type="ChEBI" id="CHEBI:61548"/>
        <dbReference type="EC" id="1.1.1.49"/>
    </reaction>
</comment>
<dbReference type="SUPFAM" id="SSF55347">
    <property type="entry name" value="Glyceraldehyde-3-phosphate dehydrogenase-like, C-terminal domain"/>
    <property type="match status" value="1"/>
</dbReference>
<dbReference type="PROSITE" id="PS00069">
    <property type="entry name" value="G6P_DEHYDROGENASE"/>
    <property type="match status" value="1"/>
</dbReference>
<comment type="caution">
    <text evidence="7">Lacks conserved residue(s) required for the propagation of feature annotation.</text>
</comment>
<dbReference type="Pfam" id="PF00479">
    <property type="entry name" value="G6PD_N"/>
    <property type="match status" value="1"/>
</dbReference>